<dbReference type="Pfam" id="PF01424">
    <property type="entry name" value="R3H"/>
    <property type="match status" value="1"/>
</dbReference>
<dbReference type="InterPro" id="IPR036867">
    <property type="entry name" value="R3H_dom_sf"/>
</dbReference>
<dbReference type="InterPro" id="IPR051937">
    <property type="entry name" value="R3H_domain_containing"/>
</dbReference>
<dbReference type="PROSITE" id="PS51061">
    <property type="entry name" value="R3H"/>
    <property type="match status" value="1"/>
</dbReference>
<dbReference type="OrthoDB" id="278430at2759"/>
<evidence type="ECO:0000313" key="3">
    <source>
        <dbReference type="EMBL" id="KAG0499963.1"/>
    </source>
</evidence>
<dbReference type="EMBL" id="JADCNM010000001">
    <property type="protein sequence ID" value="KAG0499963.1"/>
    <property type="molecule type" value="Genomic_DNA"/>
</dbReference>
<name>A0A835RZU7_VANPL</name>
<dbReference type="CDD" id="cd02642">
    <property type="entry name" value="R3H_encore_like"/>
    <property type="match status" value="1"/>
</dbReference>
<accession>A0A835RZU7</accession>
<dbReference type="GO" id="GO:0003676">
    <property type="term" value="F:nucleic acid binding"/>
    <property type="evidence" value="ECO:0007669"/>
    <property type="project" value="UniProtKB-UniRule"/>
</dbReference>
<sequence length="316" mass="36024">MESSQSCLSCTPALVMSTATGTEEEKVKFSLVDPFLLEALENPRHRLTVLRMELDIQKFLQSSDQCQFEFQYFPTSYLRCAAHRVAQHYGLQTLVVENATDVSGSRIVARKTPEIRYPAICLSEIPTKKHENEKTGHIKIVTRPRPTKLPLVNTEGWGAGPTCLRWKSEKRNEKLRSHFNDDKNTSNLLEELEKMGTKDGISSVAIFRDREKDLSDPDYNRNYDRYAPGFVPRNNFAMGTCNIFQPSHVRYDRAFSQLGYTAASVPSAQNAYRAVGYNQTSPGAVYMQWPTPAMVYAQSYEHFRHAVFQARFTSNL</sequence>
<comment type="caution">
    <text evidence="3">The sequence shown here is derived from an EMBL/GenBank/DDBJ whole genome shotgun (WGS) entry which is preliminary data.</text>
</comment>
<gene>
    <name evidence="3" type="ORF">HPP92_000035</name>
</gene>
<dbReference type="PANTHER" id="PTHR15672">
    <property type="entry name" value="CAMP-REGULATED PHOSPHOPROTEIN 21 RELATED R3H DOMAIN CONTAINING PROTEIN"/>
    <property type="match status" value="1"/>
</dbReference>
<dbReference type="SUPFAM" id="SSF82708">
    <property type="entry name" value="R3H domain"/>
    <property type="match status" value="1"/>
</dbReference>
<protein>
    <recommendedName>
        <fullName evidence="2">R3H domain-containing protein</fullName>
    </recommendedName>
</protein>
<dbReference type="AlphaFoldDB" id="A0A835RZU7"/>
<dbReference type="PANTHER" id="PTHR15672:SF15">
    <property type="entry name" value="SINGLE-STRANDED NUCLEIC ACID BINDING R3H PROTEIN"/>
    <property type="match status" value="1"/>
</dbReference>
<dbReference type="Gene3D" id="3.30.1370.50">
    <property type="entry name" value="R3H-like domain"/>
    <property type="match status" value="1"/>
</dbReference>
<feature type="domain" description="R3H" evidence="2">
    <location>
        <begin position="46"/>
        <end position="113"/>
    </location>
</feature>
<dbReference type="Proteomes" id="UP000639772">
    <property type="component" value="Chromosome 1"/>
</dbReference>
<reference evidence="3 4" key="1">
    <citation type="journal article" date="2020" name="Nat. Food">
        <title>A phased Vanilla planifolia genome enables genetic improvement of flavour and production.</title>
        <authorList>
            <person name="Hasing T."/>
            <person name="Tang H."/>
            <person name="Brym M."/>
            <person name="Khazi F."/>
            <person name="Huang T."/>
            <person name="Chambers A.H."/>
        </authorList>
    </citation>
    <scope>NUCLEOTIDE SEQUENCE [LARGE SCALE GENOMIC DNA]</scope>
    <source>
        <tissue evidence="3">Leaf</tissue>
    </source>
</reference>
<evidence type="ECO:0000313" key="4">
    <source>
        <dbReference type="Proteomes" id="UP000639772"/>
    </source>
</evidence>
<keyword evidence="1" id="KW-0597">Phosphoprotein</keyword>
<evidence type="ECO:0000259" key="2">
    <source>
        <dbReference type="PROSITE" id="PS51061"/>
    </source>
</evidence>
<proteinExistence type="predicted"/>
<dbReference type="InterPro" id="IPR001374">
    <property type="entry name" value="R3H_dom"/>
</dbReference>
<dbReference type="SMART" id="SM00393">
    <property type="entry name" value="R3H"/>
    <property type="match status" value="1"/>
</dbReference>
<organism evidence="3 4">
    <name type="scientific">Vanilla planifolia</name>
    <name type="common">Vanilla</name>
    <dbReference type="NCBI Taxonomy" id="51239"/>
    <lineage>
        <taxon>Eukaryota</taxon>
        <taxon>Viridiplantae</taxon>
        <taxon>Streptophyta</taxon>
        <taxon>Embryophyta</taxon>
        <taxon>Tracheophyta</taxon>
        <taxon>Spermatophyta</taxon>
        <taxon>Magnoliopsida</taxon>
        <taxon>Liliopsida</taxon>
        <taxon>Asparagales</taxon>
        <taxon>Orchidaceae</taxon>
        <taxon>Vanilloideae</taxon>
        <taxon>Vanilleae</taxon>
        <taxon>Vanilla</taxon>
    </lineage>
</organism>
<evidence type="ECO:0000256" key="1">
    <source>
        <dbReference type="ARBA" id="ARBA00022553"/>
    </source>
</evidence>